<feature type="transmembrane region" description="Helical" evidence="1">
    <location>
        <begin position="81"/>
        <end position="101"/>
    </location>
</feature>
<reference evidence="2 3" key="1">
    <citation type="submission" date="2024-04" db="EMBL/GenBank/DDBJ databases">
        <title>Luteolibacter sp. isolated from soil.</title>
        <authorList>
            <person name="An J."/>
        </authorList>
    </citation>
    <scope>NUCLEOTIDE SEQUENCE [LARGE SCALE GENOMIC DNA]</scope>
    <source>
        <strain evidence="2 3">Y139</strain>
    </source>
</reference>
<evidence type="ECO:0000313" key="2">
    <source>
        <dbReference type="EMBL" id="MEK7951707.1"/>
    </source>
</evidence>
<keyword evidence="3" id="KW-1185">Reference proteome</keyword>
<keyword evidence="1" id="KW-1133">Transmembrane helix</keyword>
<feature type="transmembrane region" description="Helical" evidence="1">
    <location>
        <begin position="54"/>
        <end position="74"/>
    </location>
</feature>
<evidence type="ECO:0000313" key="3">
    <source>
        <dbReference type="Proteomes" id="UP001371305"/>
    </source>
</evidence>
<sequence length="108" mass="12385">MTKRIKPIDKEARPLARAALISAAIFWLPGILFPFFPFVIPIWGYLPMDYPGQWSIHLVLPLGIFFTFVAVAWFTHERLPAIIALFMPVAGIGFLFLRFFFGMGHAFR</sequence>
<gene>
    <name evidence="2" type="ORF">WKV53_14410</name>
</gene>
<keyword evidence="1" id="KW-0472">Membrane</keyword>
<comment type="caution">
    <text evidence="2">The sequence shown here is derived from an EMBL/GenBank/DDBJ whole genome shotgun (WGS) entry which is preliminary data.</text>
</comment>
<name>A0ABU9AXE3_9BACT</name>
<keyword evidence="1" id="KW-0812">Transmembrane</keyword>
<protein>
    <submittedName>
        <fullName evidence="2">Uncharacterized protein</fullName>
    </submittedName>
</protein>
<dbReference type="EMBL" id="JBBUKT010000005">
    <property type="protein sequence ID" value="MEK7951707.1"/>
    <property type="molecule type" value="Genomic_DNA"/>
</dbReference>
<feature type="transmembrane region" description="Helical" evidence="1">
    <location>
        <begin position="20"/>
        <end position="42"/>
    </location>
</feature>
<proteinExistence type="predicted"/>
<organism evidence="2 3">
    <name type="scientific">Luteolibacter soli</name>
    <dbReference type="NCBI Taxonomy" id="3135280"/>
    <lineage>
        <taxon>Bacteria</taxon>
        <taxon>Pseudomonadati</taxon>
        <taxon>Verrucomicrobiota</taxon>
        <taxon>Verrucomicrobiia</taxon>
        <taxon>Verrucomicrobiales</taxon>
        <taxon>Verrucomicrobiaceae</taxon>
        <taxon>Luteolibacter</taxon>
    </lineage>
</organism>
<dbReference type="Proteomes" id="UP001371305">
    <property type="component" value="Unassembled WGS sequence"/>
</dbReference>
<dbReference type="RefSeq" id="WP_341405383.1">
    <property type="nucleotide sequence ID" value="NZ_JBBUKT010000005.1"/>
</dbReference>
<accession>A0ABU9AXE3</accession>
<evidence type="ECO:0000256" key="1">
    <source>
        <dbReference type="SAM" id="Phobius"/>
    </source>
</evidence>